<protein>
    <submittedName>
        <fullName evidence="1">Uncharacterized protein</fullName>
    </submittedName>
</protein>
<keyword evidence="2" id="KW-1185">Reference proteome</keyword>
<organism evidence="1 2">
    <name type="scientific">Sphingobacterium zeae</name>
    <dbReference type="NCBI Taxonomy" id="1776859"/>
    <lineage>
        <taxon>Bacteria</taxon>
        <taxon>Pseudomonadati</taxon>
        <taxon>Bacteroidota</taxon>
        <taxon>Sphingobacteriia</taxon>
        <taxon>Sphingobacteriales</taxon>
        <taxon>Sphingobacteriaceae</taxon>
        <taxon>Sphingobacterium</taxon>
    </lineage>
</organism>
<evidence type="ECO:0000313" key="2">
    <source>
        <dbReference type="Proteomes" id="UP001244640"/>
    </source>
</evidence>
<gene>
    <name evidence="1" type="ORF">QE382_002161</name>
</gene>
<evidence type="ECO:0000313" key="1">
    <source>
        <dbReference type="EMBL" id="MDQ1150177.1"/>
    </source>
</evidence>
<dbReference type="RefSeq" id="WP_307185871.1">
    <property type="nucleotide sequence ID" value="NZ_JAUTBA010000001.1"/>
</dbReference>
<sequence>MKKFSDFNITVEAENFIGDKIRVTKILNRPIIVHAFKLDPSKFYAGESLALQIEFEGQKRVVFSGSKRLKEQIKQVPKDGFPFHTTIIEENDMHLFS</sequence>
<reference evidence="1 2" key="1">
    <citation type="submission" date="2023-07" db="EMBL/GenBank/DDBJ databases">
        <title>Functional and genomic diversity of the sorghum phyllosphere microbiome.</title>
        <authorList>
            <person name="Shade A."/>
        </authorList>
    </citation>
    <scope>NUCLEOTIDE SEQUENCE [LARGE SCALE GENOMIC DNA]</scope>
    <source>
        <strain evidence="1 2">SORGH_AS_0892</strain>
    </source>
</reference>
<dbReference type="EMBL" id="JAUTBA010000001">
    <property type="protein sequence ID" value="MDQ1150177.1"/>
    <property type="molecule type" value="Genomic_DNA"/>
</dbReference>
<accession>A0ABU0U5E7</accession>
<dbReference type="Proteomes" id="UP001244640">
    <property type="component" value="Unassembled WGS sequence"/>
</dbReference>
<proteinExistence type="predicted"/>
<comment type="caution">
    <text evidence="1">The sequence shown here is derived from an EMBL/GenBank/DDBJ whole genome shotgun (WGS) entry which is preliminary data.</text>
</comment>
<name>A0ABU0U5E7_9SPHI</name>